<dbReference type="STRING" id="1142394.PSMK_23460"/>
<protein>
    <recommendedName>
        <fullName evidence="3">Glycosyltransferase</fullName>
    </recommendedName>
</protein>
<evidence type="ECO:0008006" key="3">
    <source>
        <dbReference type="Google" id="ProtNLM"/>
    </source>
</evidence>
<evidence type="ECO:0000313" key="2">
    <source>
        <dbReference type="Proteomes" id="UP000007881"/>
    </source>
</evidence>
<gene>
    <name evidence="1" type="ordered locus">PSMK_23460</name>
</gene>
<reference evidence="1 2" key="1">
    <citation type="submission" date="2012-02" db="EMBL/GenBank/DDBJ databases">
        <title>Complete genome sequence of Phycisphaera mikurensis NBRC 102666.</title>
        <authorList>
            <person name="Ankai A."/>
            <person name="Hosoyama A."/>
            <person name="Terui Y."/>
            <person name="Sekine M."/>
            <person name="Fukai R."/>
            <person name="Kato Y."/>
            <person name="Nakamura S."/>
            <person name="Yamada-Narita S."/>
            <person name="Kawakoshi A."/>
            <person name="Fukunaga Y."/>
            <person name="Yamazaki S."/>
            <person name="Fujita N."/>
        </authorList>
    </citation>
    <scope>NUCLEOTIDE SEQUENCE [LARGE SCALE GENOMIC DNA]</scope>
    <source>
        <strain evidence="2">NBRC 102666 / KCTC 22515 / FYK2301M01</strain>
    </source>
</reference>
<dbReference type="EMBL" id="AP012338">
    <property type="protein sequence ID" value="BAM04505.1"/>
    <property type="molecule type" value="Genomic_DNA"/>
</dbReference>
<dbReference type="CDD" id="cd06532">
    <property type="entry name" value="Glyco_transf_25"/>
    <property type="match status" value="1"/>
</dbReference>
<proteinExistence type="predicted"/>
<organism evidence="1 2">
    <name type="scientific">Phycisphaera mikurensis (strain NBRC 102666 / KCTC 22515 / FYK2301M01)</name>
    <dbReference type="NCBI Taxonomy" id="1142394"/>
    <lineage>
        <taxon>Bacteria</taxon>
        <taxon>Pseudomonadati</taxon>
        <taxon>Planctomycetota</taxon>
        <taxon>Phycisphaerae</taxon>
        <taxon>Phycisphaerales</taxon>
        <taxon>Phycisphaeraceae</taxon>
        <taxon>Phycisphaera</taxon>
    </lineage>
</organism>
<accession>I0IGW7</accession>
<evidence type="ECO:0000313" key="1">
    <source>
        <dbReference type="EMBL" id="BAM04505.1"/>
    </source>
</evidence>
<dbReference type="AlphaFoldDB" id="I0IGW7"/>
<dbReference type="KEGG" id="phm:PSMK_23460"/>
<name>I0IGW7_PHYMF</name>
<sequence>MLPGARRRAEAHQRPSPAVPAMKAYAINLDGETQRWERLLARFAPLGIEPERVPGVDGRALTLPHPMFDEAAYERYHGRRIAMGKVGVFQSQIRMIRRFHGSDPARTGEAALFLEDDVRPEPDLPGVLAAAMEQRRHWDVLRLSGLSEAKPLKLAPLTERHHLALTCDRLKGAGGYLMNRRAAAVFAERVPPQWLPWDHHIDREWWFGLKAARVRPFPIDQTGHSLGSSTSDGKPAAKQKLPAWRRWATTYPYQTVNDGARWAVKLTRRAAGR</sequence>
<keyword evidence="2" id="KW-1185">Reference proteome</keyword>
<dbReference type="HOGENOM" id="CLU_071269_0_0_0"/>
<dbReference type="Proteomes" id="UP000007881">
    <property type="component" value="Chromosome"/>
</dbReference>
<dbReference type="eggNOG" id="COG3306">
    <property type="taxonomic scope" value="Bacteria"/>
</dbReference>
<dbReference type="InterPro" id="IPR002654">
    <property type="entry name" value="Glyco_trans_25"/>
</dbReference>